<organism evidence="3">
    <name type="scientific">Sheuella amnicola</name>
    <dbReference type="NCBI Taxonomy" id="2707330"/>
    <lineage>
        <taxon>Bacteria</taxon>
        <taxon>Pseudomonadati</taxon>
        <taxon>Pseudomonadota</taxon>
        <taxon>Betaproteobacteria</taxon>
        <taxon>Burkholderiales</taxon>
        <taxon>Alcaligenaceae</taxon>
        <taxon>Sheuella</taxon>
    </lineage>
</organism>
<dbReference type="EMBL" id="JAAGRN010000002">
    <property type="protein sequence ID" value="NDY82309.1"/>
    <property type="molecule type" value="Genomic_DNA"/>
</dbReference>
<proteinExistence type="predicted"/>
<gene>
    <name evidence="3" type="ORF">G3I67_03590</name>
</gene>
<evidence type="ECO:0000259" key="2">
    <source>
        <dbReference type="PROSITE" id="PS50263"/>
    </source>
</evidence>
<dbReference type="InterPro" id="IPR050345">
    <property type="entry name" value="Aliph_Amidase/BUP"/>
</dbReference>
<reference evidence="3" key="1">
    <citation type="submission" date="2020-02" db="EMBL/GenBank/DDBJ databases">
        <authorList>
            <person name="Chen W.-M."/>
        </authorList>
    </citation>
    <scope>NUCLEOTIDE SEQUENCE</scope>
    <source>
        <strain evidence="3">NBD-18</strain>
    </source>
</reference>
<protein>
    <submittedName>
        <fullName evidence="3">Carbon-nitrogen hydrolase family protein</fullName>
    </submittedName>
</protein>
<dbReference type="PROSITE" id="PS50263">
    <property type="entry name" value="CN_HYDROLASE"/>
    <property type="match status" value="2"/>
</dbReference>
<dbReference type="RefSeq" id="WP_163651616.1">
    <property type="nucleotide sequence ID" value="NZ_JAAGRN010000002.1"/>
</dbReference>
<feature type="domain" description="CN hydrolase" evidence="2">
    <location>
        <begin position="8"/>
        <end position="269"/>
    </location>
</feature>
<dbReference type="PANTHER" id="PTHR43674">
    <property type="entry name" value="NITRILASE C965.09-RELATED"/>
    <property type="match status" value="1"/>
</dbReference>
<keyword evidence="1 3" id="KW-0378">Hydrolase</keyword>
<dbReference type="CDD" id="cd07197">
    <property type="entry name" value="nitrilase"/>
    <property type="match status" value="2"/>
</dbReference>
<sequence length="614" mass="66272">MTRVTTPFKVAAIEFNAVFMELDQNIVGAVKIATEAASNGAKLIVLPEAAVSGYIYKDRNQFLPFMDTVPGKTTTALEDVCAKFNCYIAIGIAEIDHDTQLTYNTGALIGPKGYIGKYRKNGLNPSDILWFVPGNTGYPVFETELGNITMIICYDDTYYEPARVAALKQADIIAYICSSDRVLPQLAESAGNHSTIAAVQHQCAWNGLAMVAADRSNAESNPTTGVSVTYGGAASIWQATGERVAHASTTNTSYTMGNSNAIIYAELDPAKFNNAQKKTFQRRRPELYGDLAFYRAPTDGAASKISHAVNAAALQYQIEKNDFEGNLARSNTQVQSLQASTKGTNLVVFPAFSFCGPVDQSNYQAVAENKLGRSTQVATDFAGRLTAHVVVSFIEKDGDHYYHTASLIGPDGKLIGQYRQTHLDENTLEFLTPGDDLPVFDTGIGKVGLLLNEDVRYPEASGVLSVRRADIIAIPSSWSGQYGGQLQDAVGLFKHPYASNTMVFWYAVAKTSQAYTVVANPVGNGFMGSSGIFTINPIDAVETPAIASVDNPEIVALSFKTLGDPAWWMNQTKLIGGRRADLAAPLTFPLASKALAQWIATPGFDVNAWAAYKQ</sequence>
<dbReference type="AlphaFoldDB" id="A0A6B2QYV3"/>
<comment type="caution">
    <text evidence="3">The sequence shown here is derived from an EMBL/GenBank/DDBJ whole genome shotgun (WGS) entry which is preliminary data.</text>
</comment>
<dbReference type="SUPFAM" id="SSF56317">
    <property type="entry name" value="Carbon-nitrogen hydrolase"/>
    <property type="match status" value="2"/>
</dbReference>
<dbReference type="InterPro" id="IPR003010">
    <property type="entry name" value="C-N_Hydrolase"/>
</dbReference>
<dbReference type="InterPro" id="IPR036526">
    <property type="entry name" value="C-N_Hydrolase_sf"/>
</dbReference>
<dbReference type="GO" id="GO:0016811">
    <property type="term" value="F:hydrolase activity, acting on carbon-nitrogen (but not peptide) bonds, in linear amides"/>
    <property type="evidence" value="ECO:0007669"/>
    <property type="project" value="TreeGrafter"/>
</dbReference>
<evidence type="ECO:0000313" key="3">
    <source>
        <dbReference type="EMBL" id="NDY82309.1"/>
    </source>
</evidence>
<dbReference type="Gene3D" id="3.60.110.10">
    <property type="entry name" value="Carbon-nitrogen hydrolase"/>
    <property type="match status" value="2"/>
</dbReference>
<accession>A0A6B2QYV3</accession>
<feature type="domain" description="CN hydrolase" evidence="2">
    <location>
        <begin position="309"/>
        <end position="561"/>
    </location>
</feature>
<name>A0A6B2QYV3_9BURK</name>
<dbReference type="Pfam" id="PF00795">
    <property type="entry name" value="CN_hydrolase"/>
    <property type="match status" value="2"/>
</dbReference>
<dbReference type="PANTHER" id="PTHR43674:SF16">
    <property type="entry name" value="CARBON-NITROGEN FAMILY, PUTATIVE (AFU_ORTHOLOGUE AFUA_5G02350)-RELATED"/>
    <property type="match status" value="1"/>
</dbReference>
<evidence type="ECO:0000256" key="1">
    <source>
        <dbReference type="ARBA" id="ARBA00022801"/>
    </source>
</evidence>